<keyword evidence="3" id="KW-1185">Reference proteome</keyword>
<dbReference type="RefSeq" id="WP_130650326.1">
    <property type="nucleotide sequence ID" value="NZ_BMHA01000014.1"/>
</dbReference>
<evidence type="ECO:0000313" key="2">
    <source>
        <dbReference type="EMBL" id="GGI09335.1"/>
    </source>
</evidence>
<dbReference type="Proteomes" id="UP000650511">
    <property type="component" value="Unassembled WGS sequence"/>
</dbReference>
<proteinExistence type="predicted"/>
<reference evidence="2" key="2">
    <citation type="submission" date="2020-09" db="EMBL/GenBank/DDBJ databases">
        <authorList>
            <person name="Sun Q."/>
            <person name="Zhou Y."/>
        </authorList>
    </citation>
    <scope>NUCLEOTIDE SEQUENCE</scope>
    <source>
        <strain evidence="2">CGMCC 1.14988</strain>
    </source>
</reference>
<sequence length="208" mass="22771">MSAAGGLQARVAADLDGFAFVPVGPDRALVSVGGTPRCWWEQHGERRRLLRLETSRFVLDGPCTDAQGRLRLQHTGSVRRTGLRLRVEGPDRHRAQEIGDRLLADGELARASLPLDFTAFTVSPGGGRWRVAIELMGGSFVRTTLPPSSSYVRLAADQVAALMATVGVLHRRLPVDPDTFDLDRPGPDPTLGRDRRTATDHHLPRRMA</sequence>
<feature type="compositionally biased region" description="Basic and acidic residues" evidence="1">
    <location>
        <begin position="181"/>
        <end position="202"/>
    </location>
</feature>
<gene>
    <name evidence="2" type="ORF">GCM10011354_33570</name>
</gene>
<comment type="caution">
    <text evidence="2">The sequence shown here is derived from an EMBL/GenBank/DDBJ whole genome shotgun (WGS) entry which is preliminary data.</text>
</comment>
<protein>
    <submittedName>
        <fullName evidence="2">Uncharacterized protein</fullName>
    </submittedName>
</protein>
<dbReference type="OrthoDB" id="8590098at2"/>
<dbReference type="Pfam" id="PF11354">
    <property type="entry name" value="DUF3156"/>
    <property type="match status" value="1"/>
</dbReference>
<accession>A0A8J3EW17</accession>
<evidence type="ECO:0000313" key="3">
    <source>
        <dbReference type="Proteomes" id="UP000650511"/>
    </source>
</evidence>
<organism evidence="2 3">
    <name type="scientific">Egicoccus halophilus</name>
    <dbReference type="NCBI Taxonomy" id="1670830"/>
    <lineage>
        <taxon>Bacteria</taxon>
        <taxon>Bacillati</taxon>
        <taxon>Actinomycetota</taxon>
        <taxon>Nitriliruptoria</taxon>
        <taxon>Egicoccales</taxon>
        <taxon>Egicoccaceae</taxon>
        <taxon>Egicoccus</taxon>
    </lineage>
</organism>
<dbReference type="EMBL" id="BMHA01000014">
    <property type="protein sequence ID" value="GGI09335.1"/>
    <property type="molecule type" value="Genomic_DNA"/>
</dbReference>
<name>A0A8J3EW17_9ACTN</name>
<dbReference type="InterPro" id="IPR021500">
    <property type="entry name" value="DUF3156"/>
</dbReference>
<dbReference type="AlphaFoldDB" id="A0A8J3EW17"/>
<evidence type="ECO:0000256" key="1">
    <source>
        <dbReference type="SAM" id="MobiDB-lite"/>
    </source>
</evidence>
<feature type="region of interest" description="Disordered" evidence="1">
    <location>
        <begin position="176"/>
        <end position="208"/>
    </location>
</feature>
<reference evidence="2" key="1">
    <citation type="journal article" date="2014" name="Int. J. Syst. Evol. Microbiol.">
        <title>Complete genome sequence of Corynebacterium casei LMG S-19264T (=DSM 44701T), isolated from a smear-ripened cheese.</title>
        <authorList>
            <consortium name="US DOE Joint Genome Institute (JGI-PGF)"/>
            <person name="Walter F."/>
            <person name="Albersmeier A."/>
            <person name="Kalinowski J."/>
            <person name="Ruckert C."/>
        </authorList>
    </citation>
    <scope>NUCLEOTIDE SEQUENCE</scope>
    <source>
        <strain evidence="2">CGMCC 1.14988</strain>
    </source>
</reference>